<gene>
    <name evidence="2" type="ORF">ZOSMA_16G01360</name>
</gene>
<dbReference type="PANTHER" id="PTHR46700">
    <property type="entry name" value="ARM REPEAT SUPERFAMILY PROTEIN"/>
    <property type="match status" value="1"/>
</dbReference>
<dbReference type="OrthoDB" id="7537227at2759"/>
<evidence type="ECO:0000313" key="2">
    <source>
        <dbReference type="EMBL" id="KMZ72166.1"/>
    </source>
</evidence>
<protein>
    <recommendedName>
        <fullName evidence="4">U-box domain-containing protein</fullName>
    </recommendedName>
</protein>
<dbReference type="InterPro" id="IPR016024">
    <property type="entry name" value="ARM-type_fold"/>
</dbReference>
<dbReference type="Gene3D" id="1.25.10.10">
    <property type="entry name" value="Leucine-rich Repeat Variant"/>
    <property type="match status" value="1"/>
</dbReference>
<dbReference type="AlphaFoldDB" id="A0A0K9PT76"/>
<dbReference type="SMART" id="SM00185">
    <property type="entry name" value="ARM"/>
    <property type="match status" value="3"/>
</dbReference>
<dbReference type="PROSITE" id="PS50176">
    <property type="entry name" value="ARM_REPEAT"/>
    <property type="match status" value="1"/>
</dbReference>
<keyword evidence="3" id="KW-1185">Reference proteome</keyword>
<evidence type="ECO:0000313" key="3">
    <source>
        <dbReference type="Proteomes" id="UP000036987"/>
    </source>
</evidence>
<accession>A0A0K9PT76</accession>
<name>A0A0K9PT76_ZOSMR</name>
<sequence length="385" mass="42670">MPNAEEENGESFQAFRHCSFASTFREKLFQILICGRGRLPTTNSCNRSELLSKSDRISLSDLLEVDEWEEQLFSDGIRDVIRRVESGEKKAVEDVRELAKDNMEIRDMFGEMGVIPMLISMVGYSGEITHQMNVLYALLNVGVGHEMNKAAIANTGAIDILVNLLSATPLTSKLSEAIIANLLSLSALDANKPILVLSEVIPILAAFISSPNTTSICKQDSIRTLLNLSHIPINTHLTHLIPTFVGLISEPDINEYALSILCNLVSTAEGKVMVTQHLDVLIDVLNWVHEPLCQEKAVYILMVIALEMNYIGKAKMVDAGIRSTLLELMLVGTNFAENCATKLLETLTVDKEKELPVLKSLLELSLKENMRKNVKRANLKHVDVS</sequence>
<dbReference type="Proteomes" id="UP000036987">
    <property type="component" value="Unassembled WGS sequence"/>
</dbReference>
<dbReference type="InterPro" id="IPR011989">
    <property type="entry name" value="ARM-like"/>
</dbReference>
<reference evidence="3" key="1">
    <citation type="journal article" date="2016" name="Nature">
        <title>The genome of the seagrass Zostera marina reveals angiosperm adaptation to the sea.</title>
        <authorList>
            <person name="Olsen J.L."/>
            <person name="Rouze P."/>
            <person name="Verhelst B."/>
            <person name="Lin Y.-C."/>
            <person name="Bayer T."/>
            <person name="Collen J."/>
            <person name="Dattolo E."/>
            <person name="De Paoli E."/>
            <person name="Dittami S."/>
            <person name="Maumus F."/>
            <person name="Michel G."/>
            <person name="Kersting A."/>
            <person name="Lauritano C."/>
            <person name="Lohaus R."/>
            <person name="Toepel M."/>
            <person name="Tonon T."/>
            <person name="Vanneste K."/>
            <person name="Amirebrahimi M."/>
            <person name="Brakel J."/>
            <person name="Bostroem C."/>
            <person name="Chovatia M."/>
            <person name="Grimwood J."/>
            <person name="Jenkins J.W."/>
            <person name="Jueterbock A."/>
            <person name="Mraz A."/>
            <person name="Stam W.T."/>
            <person name="Tice H."/>
            <person name="Bornberg-Bauer E."/>
            <person name="Green P.J."/>
            <person name="Pearson G.A."/>
            <person name="Procaccini G."/>
            <person name="Duarte C.M."/>
            <person name="Schmutz J."/>
            <person name="Reusch T.B.H."/>
            <person name="Van de Peer Y."/>
        </authorList>
    </citation>
    <scope>NUCLEOTIDE SEQUENCE [LARGE SCALE GENOMIC DNA]</scope>
    <source>
        <strain evidence="3">cv. Finnish</strain>
    </source>
</reference>
<dbReference type="EMBL" id="LFYR01000643">
    <property type="protein sequence ID" value="KMZ72166.1"/>
    <property type="molecule type" value="Genomic_DNA"/>
</dbReference>
<comment type="caution">
    <text evidence="2">The sequence shown here is derived from an EMBL/GenBank/DDBJ whole genome shotgun (WGS) entry which is preliminary data.</text>
</comment>
<proteinExistence type="predicted"/>
<dbReference type="SUPFAM" id="SSF48371">
    <property type="entry name" value="ARM repeat"/>
    <property type="match status" value="1"/>
</dbReference>
<evidence type="ECO:0000256" key="1">
    <source>
        <dbReference type="PROSITE-ProRule" id="PRU00259"/>
    </source>
</evidence>
<dbReference type="InterPro" id="IPR000225">
    <property type="entry name" value="Armadillo"/>
</dbReference>
<dbReference type="PANTHER" id="PTHR46700:SF1">
    <property type="entry name" value="ARM REPEAT SUPERFAMILY PROTEIN"/>
    <property type="match status" value="1"/>
</dbReference>
<dbReference type="OMA" id="NDSIKCQ"/>
<feature type="repeat" description="ARM" evidence="1">
    <location>
        <begin position="156"/>
        <end position="200"/>
    </location>
</feature>
<organism evidence="2 3">
    <name type="scientific">Zostera marina</name>
    <name type="common">Eelgrass</name>
    <dbReference type="NCBI Taxonomy" id="29655"/>
    <lineage>
        <taxon>Eukaryota</taxon>
        <taxon>Viridiplantae</taxon>
        <taxon>Streptophyta</taxon>
        <taxon>Embryophyta</taxon>
        <taxon>Tracheophyta</taxon>
        <taxon>Spermatophyta</taxon>
        <taxon>Magnoliopsida</taxon>
        <taxon>Liliopsida</taxon>
        <taxon>Zosteraceae</taxon>
        <taxon>Zostera</taxon>
    </lineage>
</organism>
<evidence type="ECO:0008006" key="4">
    <source>
        <dbReference type="Google" id="ProtNLM"/>
    </source>
</evidence>